<comment type="subcellular location">
    <subcellularLocation>
        <location evidence="1">Membrane</location>
    </subcellularLocation>
</comment>
<comment type="caution">
    <text evidence="4">The sequence shown here is derived from an EMBL/GenBank/DDBJ whole genome shotgun (WGS) entry which is preliminary data.</text>
</comment>
<accession>A0A9D9IQV1</accession>
<dbReference type="GO" id="GO:0019867">
    <property type="term" value="C:outer membrane"/>
    <property type="evidence" value="ECO:0007669"/>
    <property type="project" value="InterPro"/>
</dbReference>
<reference evidence="4" key="2">
    <citation type="journal article" date="2021" name="PeerJ">
        <title>Extensive microbial diversity within the chicken gut microbiome revealed by metagenomics and culture.</title>
        <authorList>
            <person name="Gilroy R."/>
            <person name="Ravi A."/>
            <person name="Getino M."/>
            <person name="Pursley I."/>
            <person name="Horton D.L."/>
            <person name="Alikhan N.F."/>
            <person name="Baker D."/>
            <person name="Gharbi K."/>
            <person name="Hall N."/>
            <person name="Watson M."/>
            <person name="Adriaenssens E.M."/>
            <person name="Foster-Nyarko E."/>
            <person name="Jarju S."/>
            <person name="Secka A."/>
            <person name="Antonio M."/>
            <person name="Oren A."/>
            <person name="Chaudhuri R.R."/>
            <person name="La Ragione R."/>
            <person name="Hildebrand F."/>
            <person name="Pallen M.J."/>
        </authorList>
    </citation>
    <scope>NUCLEOTIDE SEQUENCE</scope>
    <source>
        <strain evidence="4">6919</strain>
    </source>
</reference>
<feature type="domain" description="Bacterial surface antigen (D15)" evidence="3">
    <location>
        <begin position="132"/>
        <end position="381"/>
    </location>
</feature>
<evidence type="ECO:0000313" key="4">
    <source>
        <dbReference type="EMBL" id="MBO8476409.1"/>
    </source>
</evidence>
<evidence type="ECO:0000313" key="5">
    <source>
        <dbReference type="Proteomes" id="UP000823598"/>
    </source>
</evidence>
<evidence type="ECO:0000259" key="3">
    <source>
        <dbReference type="Pfam" id="PF01103"/>
    </source>
</evidence>
<dbReference type="AlphaFoldDB" id="A0A9D9IQV1"/>
<dbReference type="Pfam" id="PF01103">
    <property type="entry name" value="Omp85"/>
    <property type="match status" value="1"/>
</dbReference>
<protein>
    <submittedName>
        <fullName evidence="4">BamA/TamA family outer membrane protein</fullName>
    </submittedName>
</protein>
<organism evidence="4 5">
    <name type="scientific">Candidatus Limisoma faecipullorum</name>
    <dbReference type="NCBI Taxonomy" id="2840854"/>
    <lineage>
        <taxon>Bacteria</taxon>
        <taxon>Pseudomonadati</taxon>
        <taxon>Bacteroidota</taxon>
        <taxon>Bacteroidia</taxon>
        <taxon>Bacteroidales</taxon>
        <taxon>Candidatus Limisoma</taxon>
    </lineage>
</organism>
<keyword evidence="2" id="KW-0472">Membrane</keyword>
<gene>
    <name evidence="4" type="ORF">IAB88_05390</name>
</gene>
<dbReference type="Proteomes" id="UP000823598">
    <property type="component" value="Unassembled WGS sequence"/>
</dbReference>
<dbReference type="Gene3D" id="2.40.160.50">
    <property type="entry name" value="membrane protein fhac: a member of the omp85/tpsb transporter family"/>
    <property type="match status" value="1"/>
</dbReference>
<sequence length="396" mass="44511">MAAFLVAMPLRGASVVSDKNAVTDSVLLTADTIVADSVPIVDSVSEKRGFFRKIADYFSRSNKYDPSKKMDFGIIGGPHYNSTTGLGLGIVASGLYSLDKTDSLLPLSNLSLFGDVTTSGFLMIGVKGNNVFKQRKYRFDYNIYVYTFPTKYWGIGYDSGSNDGNETSYSRFKFEVKPRFLFRLAENTYLGPMANMQYVNTSDFSNVEILDGDDTRFTTVGGGFSFMYDSRDVILNATKGWFVQLDQLFYPSFFGNKHVYHTTDLTVSTYHKAWKGAVIAGELHSQVNYNDVPWPMLASVGGPNRMRGYFEGRYRDKSIVEAQIELRQHIWKRHGAVLWFGAANVFPSVDAMRWRKTLLNGGVGYRWAFKQGVNVRLDLGMTKHGVGFVFNINEAF</sequence>
<evidence type="ECO:0000256" key="2">
    <source>
        <dbReference type="ARBA" id="ARBA00023136"/>
    </source>
</evidence>
<dbReference type="InterPro" id="IPR000184">
    <property type="entry name" value="Bac_surfAg_D15"/>
</dbReference>
<evidence type="ECO:0000256" key="1">
    <source>
        <dbReference type="ARBA" id="ARBA00004370"/>
    </source>
</evidence>
<name>A0A9D9IQV1_9BACT</name>
<proteinExistence type="predicted"/>
<dbReference type="EMBL" id="JADIMC010000062">
    <property type="protein sequence ID" value="MBO8476409.1"/>
    <property type="molecule type" value="Genomic_DNA"/>
</dbReference>
<reference evidence="4" key="1">
    <citation type="submission" date="2020-10" db="EMBL/GenBank/DDBJ databases">
        <authorList>
            <person name="Gilroy R."/>
        </authorList>
    </citation>
    <scope>NUCLEOTIDE SEQUENCE</scope>
    <source>
        <strain evidence="4">6919</strain>
    </source>
</reference>